<dbReference type="Pfam" id="PF01694">
    <property type="entry name" value="Rhomboid"/>
    <property type="match status" value="1"/>
</dbReference>
<dbReference type="PANTHER" id="PTHR22936">
    <property type="entry name" value="RHOMBOID-RELATED"/>
    <property type="match status" value="1"/>
</dbReference>
<dbReference type="GO" id="GO:0006508">
    <property type="term" value="P:proteolysis"/>
    <property type="evidence" value="ECO:0007669"/>
    <property type="project" value="UniProtKB-KW"/>
</dbReference>
<keyword evidence="6" id="KW-0812">Transmembrane</keyword>
<keyword evidence="5 6" id="KW-0720">Serine protease</keyword>
<evidence type="ECO:0000256" key="2">
    <source>
        <dbReference type="ARBA" id="ARBA00009045"/>
    </source>
</evidence>
<organism evidence="8 9">
    <name type="scientific">Paramecium sonneborni</name>
    <dbReference type="NCBI Taxonomy" id="65129"/>
    <lineage>
        <taxon>Eukaryota</taxon>
        <taxon>Sar</taxon>
        <taxon>Alveolata</taxon>
        <taxon>Ciliophora</taxon>
        <taxon>Intramacronucleata</taxon>
        <taxon>Oligohymenophorea</taxon>
        <taxon>Peniculida</taxon>
        <taxon>Parameciidae</taxon>
        <taxon>Paramecium</taxon>
    </lineage>
</organism>
<evidence type="ECO:0000313" key="8">
    <source>
        <dbReference type="EMBL" id="CAD8123050.1"/>
    </source>
</evidence>
<proteinExistence type="inferred from homology"/>
<dbReference type="Proteomes" id="UP000692954">
    <property type="component" value="Unassembled WGS sequence"/>
</dbReference>
<comment type="function">
    <text evidence="6">Serine protease involved in intramembrane proteolysis.</text>
</comment>
<evidence type="ECO:0000259" key="7">
    <source>
        <dbReference type="Pfam" id="PF01694"/>
    </source>
</evidence>
<feature type="transmembrane region" description="Helical" evidence="6">
    <location>
        <begin position="244"/>
        <end position="265"/>
    </location>
</feature>
<gene>
    <name evidence="8" type="ORF">PSON_ATCC_30995.1.T1420060</name>
</gene>
<feature type="transmembrane region" description="Helical" evidence="6">
    <location>
        <begin position="191"/>
        <end position="209"/>
    </location>
</feature>
<evidence type="ECO:0000256" key="3">
    <source>
        <dbReference type="ARBA" id="ARBA00022670"/>
    </source>
</evidence>
<feature type="transmembrane region" description="Helical" evidence="6">
    <location>
        <begin position="215"/>
        <end position="232"/>
    </location>
</feature>
<keyword evidence="4 6" id="KW-0378">Hydrolase</keyword>
<sequence length="276" mass="31748">MQIPTINQLDLSVDQQHINQSQPESNKNLRVKNSNVSIGSILFKQFNICSITFPLSIILLLYFWILFIYQQVNEKLLSCVLYDCGAKFRPDIKHRSQFYRMLISIPQFGGITHIIIGFITIQMYGYISELKYGKLKYSLILFLSGYSSNLLSSLIYPYNLTVGSYGIIYGVIILYGFIIIQQKQLGQYKKLILSIYFLVFCINFIPIISTNQVDIACIFGGILSTLLMGIYFQNFEFQRGNIISYSALILQLIYLITGTILIFILEVDDIQISRFC</sequence>
<comment type="subcellular location">
    <subcellularLocation>
        <location evidence="6">Membrane</location>
        <topology evidence="6">Multi-pass membrane protein</topology>
    </subcellularLocation>
</comment>
<feature type="domain" description="Peptidase S54 rhomboid" evidence="7">
    <location>
        <begin position="96"/>
        <end position="232"/>
    </location>
</feature>
<evidence type="ECO:0000256" key="6">
    <source>
        <dbReference type="RuleBase" id="RU362115"/>
    </source>
</evidence>
<evidence type="ECO:0000256" key="4">
    <source>
        <dbReference type="ARBA" id="ARBA00022801"/>
    </source>
</evidence>
<dbReference type="PANTHER" id="PTHR22936:SF69">
    <property type="entry name" value="RHOMBOID-LIKE PROTEIN"/>
    <property type="match status" value="1"/>
</dbReference>
<keyword evidence="6" id="KW-0472">Membrane</keyword>
<dbReference type="AlphaFoldDB" id="A0A8S1R8I4"/>
<evidence type="ECO:0000256" key="5">
    <source>
        <dbReference type="ARBA" id="ARBA00022825"/>
    </source>
</evidence>
<evidence type="ECO:0000256" key="1">
    <source>
        <dbReference type="ARBA" id="ARBA00000156"/>
    </source>
</evidence>
<reference evidence="8" key="1">
    <citation type="submission" date="2021-01" db="EMBL/GenBank/DDBJ databases">
        <authorList>
            <consortium name="Genoscope - CEA"/>
            <person name="William W."/>
        </authorList>
    </citation>
    <scope>NUCLEOTIDE SEQUENCE</scope>
</reference>
<dbReference type="EC" id="3.4.21.105" evidence="6"/>
<comment type="similarity">
    <text evidence="2 6">Belongs to the peptidase S54 family.</text>
</comment>
<dbReference type="GO" id="GO:0004252">
    <property type="term" value="F:serine-type endopeptidase activity"/>
    <property type="evidence" value="ECO:0007669"/>
    <property type="project" value="InterPro"/>
</dbReference>
<dbReference type="EMBL" id="CAJJDN010000142">
    <property type="protein sequence ID" value="CAD8123050.1"/>
    <property type="molecule type" value="Genomic_DNA"/>
</dbReference>
<comment type="caution">
    <text evidence="8">The sequence shown here is derived from an EMBL/GenBank/DDBJ whole genome shotgun (WGS) entry which is preliminary data.</text>
</comment>
<keyword evidence="6" id="KW-1133">Transmembrane helix</keyword>
<dbReference type="InterPro" id="IPR002610">
    <property type="entry name" value="Peptidase_S54_rhomboid-like"/>
</dbReference>
<feature type="transmembrane region" description="Helical" evidence="6">
    <location>
        <begin position="162"/>
        <end position="179"/>
    </location>
</feature>
<feature type="transmembrane region" description="Helical" evidence="6">
    <location>
        <begin position="108"/>
        <end position="127"/>
    </location>
</feature>
<evidence type="ECO:0000313" key="9">
    <source>
        <dbReference type="Proteomes" id="UP000692954"/>
    </source>
</evidence>
<dbReference type="GO" id="GO:0016020">
    <property type="term" value="C:membrane"/>
    <property type="evidence" value="ECO:0007669"/>
    <property type="project" value="UniProtKB-SubCell"/>
</dbReference>
<feature type="transmembrane region" description="Helical" evidence="6">
    <location>
        <begin position="139"/>
        <end position="156"/>
    </location>
</feature>
<protein>
    <recommendedName>
        <fullName evidence="6">Rhomboid-like protease</fullName>
        <ecNumber evidence="6">3.4.21.105</ecNumber>
    </recommendedName>
</protein>
<feature type="transmembrane region" description="Helical" evidence="6">
    <location>
        <begin position="48"/>
        <end position="69"/>
    </location>
</feature>
<accession>A0A8S1R8I4</accession>
<name>A0A8S1R8I4_9CILI</name>
<comment type="catalytic activity">
    <reaction evidence="1 6">
        <text>Cleaves type-1 transmembrane domains using a catalytic dyad composed of serine and histidine that are contributed by different transmembrane domains.</text>
        <dbReference type="EC" id="3.4.21.105"/>
    </reaction>
</comment>
<keyword evidence="3 6" id="KW-0645">Protease</keyword>
<keyword evidence="9" id="KW-1185">Reference proteome</keyword>
<dbReference type="InterPro" id="IPR022764">
    <property type="entry name" value="Peptidase_S54_rhomboid_dom"/>
</dbReference>